<evidence type="ECO:0000256" key="7">
    <source>
        <dbReference type="RuleBase" id="RU004004"/>
    </source>
</evidence>
<dbReference type="Pfam" id="PF03958">
    <property type="entry name" value="Secretin_N"/>
    <property type="match status" value="1"/>
</dbReference>
<dbReference type="SUPFAM" id="SSF49384">
    <property type="entry name" value="Carbohydrate-binding domain"/>
    <property type="match status" value="1"/>
</dbReference>
<dbReference type="InterPro" id="IPR011990">
    <property type="entry name" value="TPR-like_helical_dom_sf"/>
</dbReference>
<evidence type="ECO:0000256" key="2">
    <source>
        <dbReference type="ARBA" id="ARBA00022448"/>
    </source>
</evidence>
<accession>A0A560H3Y5</accession>
<dbReference type="GO" id="GO:0015627">
    <property type="term" value="C:type II protein secretion system complex"/>
    <property type="evidence" value="ECO:0007669"/>
    <property type="project" value="TreeGrafter"/>
</dbReference>
<dbReference type="CDD" id="cd08547">
    <property type="entry name" value="Type_II_cohesin"/>
    <property type="match status" value="1"/>
</dbReference>
<comment type="similarity">
    <text evidence="6">Belongs to the bacterial secretin family.</text>
</comment>
<dbReference type="InterPro" id="IPR002102">
    <property type="entry name" value="Cohesin_dom"/>
</dbReference>
<proteinExistence type="inferred from homology"/>
<dbReference type="RefSeq" id="WP_211102051.1">
    <property type="nucleotide sequence ID" value="NZ_VITR01000008.1"/>
</dbReference>
<dbReference type="Gene3D" id="1.25.40.10">
    <property type="entry name" value="Tetratricopeptide repeat domain"/>
    <property type="match status" value="1"/>
</dbReference>
<dbReference type="PANTHER" id="PTHR30332:SF17">
    <property type="entry name" value="TYPE IV PILIATION SYSTEM PROTEIN DR_0774-RELATED"/>
    <property type="match status" value="1"/>
</dbReference>
<dbReference type="GO" id="GO:0009279">
    <property type="term" value="C:cell outer membrane"/>
    <property type="evidence" value="ECO:0007669"/>
    <property type="project" value="UniProtKB-SubCell"/>
</dbReference>
<feature type="region of interest" description="Disordered" evidence="8">
    <location>
        <begin position="368"/>
        <end position="389"/>
    </location>
</feature>
<evidence type="ECO:0000256" key="9">
    <source>
        <dbReference type="SAM" id="SignalP"/>
    </source>
</evidence>
<dbReference type="Gene3D" id="3.55.50.30">
    <property type="match status" value="1"/>
</dbReference>
<gene>
    <name evidence="11" type="ORF">FBZ90_10849</name>
</gene>
<feature type="chain" id="PRO_5022019767" evidence="9">
    <location>
        <begin position="23"/>
        <end position="826"/>
    </location>
</feature>
<evidence type="ECO:0000256" key="5">
    <source>
        <dbReference type="ARBA" id="ARBA00023237"/>
    </source>
</evidence>
<protein>
    <submittedName>
        <fullName evidence="11">General secretion pathway protein D</fullName>
    </submittedName>
</protein>
<keyword evidence="4" id="KW-0472">Membrane</keyword>
<dbReference type="InterPro" id="IPR001775">
    <property type="entry name" value="GspD/PilQ"/>
</dbReference>
<dbReference type="Gene3D" id="2.60.40.680">
    <property type="match status" value="1"/>
</dbReference>
<dbReference type="SUPFAM" id="SSF48452">
    <property type="entry name" value="TPR-like"/>
    <property type="match status" value="1"/>
</dbReference>
<dbReference type="Pfam" id="PF14559">
    <property type="entry name" value="TPR_19"/>
    <property type="match status" value="1"/>
</dbReference>
<evidence type="ECO:0000256" key="6">
    <source>
        <dbReference type="RuleBase" id="RU004003"/>
    </source>
</evidence>
<dbReference type="GO" id="GO:0030246">
    <property type="term" value="F:carbohydrate binding"/>
    <property type="evidence" value="ECO:0007669"/>
    <property type="project" value="InterPro"/>
</dbReference>
<dbReference type="Pfam" id="PF00263">
    <property type="entry name" value="Secretin"/>
    <property type="match status" value="1"/>
</dbReference>
<dbReference type="InterPro" id="IPR050810">
    <property type="entry name" value="Bact_Secretion_Sys_Channel"/>
</dbReference>
<dbReference type="AlphaFoldDB" id="A0A560H3Y5"/>
<reference evidence="11 12" key="1">
    <citation type="submission" date="2019-06" db="EMBL/GenBank/DDBJ databases">
        <title>Genomic Encyclopedia of Type Strains, Phase IV (KMG-V): Genome sequencing to study the core and pangenomes of soil and plant-associated prokaryotes.</title>
        <authorList>
            <person name="Whitman W."/>
        </authorList>
    </citation>
    <scope>NUCLEOTIDE SEQUENCE [LARGE SCALE GENOMIC DNA]</scope>
    <source>
        <strain evidence="11 12">BR 11622</strain>
    </source>
</reference>
<dbReference type="InterPro" id="IPR008965">
    <property type="entry name" value="CBM2/CBM3_carb-bd_dom_sf"/>
</dbReference>
<evidence type="ECO:0000256" key="4">
    <source>
        <dbReference type="ARBA" id="ARBA00023136"/>
    </source>
</evidence>
<evidence type="ECO:0000313" key="11">
    <source>
        <dbReference type="EMBL" id="TWB41025.1"/>
    </source>
</evidence>
<dbReference type="PANTHER" id="PTHR30332">
    <property type="entry name" value="PROBABLE GENERAL SECRETION PATHWAY PROTEIN D"/>
    <property type="match status" value="1"/>
</dbReference>
<feature type="compositionally biased region" description="Low complexity" evidence="8">
    <location>
        <begin position="659"/>
        <end position="673"/>
    </location>
</feature>
<dbReference type="Gene3D" id="3.30.1370.120">
    <property type="match status" value="1"/>
</dbReference>
<keyword evidence="2 7" id="KW-0813">Transport</keyword>
<keyword evidence="3 9" id="KW-0732">Signal</keyword>
<comment type="caution">
    <text evidence="11">The sequence shown here is derived from an EMBL/GenBank/DDBJ whole genome shotgun (WGS) entry which is preliminary data.</text>
</comment>
<keyword evidence="5" id="KW-0998">Cell outer membrane</keyword>
<keyword evidence="12" id="KW-1185">Reference proteome</keyword>
<feature type="region of interest" description="Disordered" evidence="8">
    <location>
        <begin position="631"/>
        <end position="673"/>
    </location>
</feature>
<dbReference type="PROSITE" id="PS51257">
    <property type="entry name" value="PROKAR_LIPOPROTEIN"/>
    <property type="match status" value="1"/>
</dbReference>
<dbReference type="InterPro" id="IPR005644">
    <property type="entry name" value="NolW-like"/>
</dbReference>
<dbReference type="InterPro" id="IPR004846">
    <property type="entry name" value="T2SS/T3SS_dom"/>
</dbReference>
<dbReference type="SMART" id="SM00965">
    <property type="entry name" value="STN"/>
    <property type="match status" value="1"/>
</dbReference>
<feature type="compositionally biased region" description="Low complexity" evidence="8">
    <location>
        <begin position="369"/>
        <end position="389"/>
    </location>
</feature>
<evidence type="ECO:0000259" key="10">
    <source>
        <dbReference type="SMART" id="SM00965"/>
    </source>
</evidence>
<evidence type="ECO:0000256" key="8">
    <source>
        <dbReference type="SAM" id="MobiDB-lite"/>
    </source>
</evidence>
<sequence>MEKRARGGLRTAAAWLMLPVMALTGCAGQDAYKDGVALVQEGKVEEGMAKFQEAARQDPRDVLYRSAYLQTRERALTTTVERADRLVAQGSFDDARALYRHALALNPTSERAQDGLSALEARVRQSTWLNEAESLLARGQVDAANHTLARVLTEAPADPRAQALKRTIDAKLSASAPEARLAQVYRKPITIEFKDVTLKQVFEVISHTSGLNFLFDKDVKVDQRTSIFLKNSTIEGAVRMVLMTNQLEQQVMDGNTVLIYPNTPAKQKDYQELSVRTFYLANAEAKTIANTLKTIIKVRDIAVDEKLNLVIVRDTPDAIRMAEKLVAVEDVADPEVMLDVEVLEIQRSKLQDLGIQWPASASFQPSPLGATVATGGGSTSTSSTSSTSTAGSAVSLYDLSHQTTRNIGVTVGSATANANLQDSNTKLLTNPRIRVRNHEKAKILIGQRLPNITSTATSTGFLSQSVNYIDVGLTLNVEPTIYLDDNVGIKLTLEVSSIISQVTTQTGTSAYEIGTRTASTSLRLKNGETDVLAGLIDSQERTSGNKVPGLGDMPVLGRLFGATTDDDQKTEIVLSITPHLVRNIQRPDASEALFNSGTETSMHAGGGASGGAVSAGTASAVVPAPAAASSAKAATPQGTQSGAQSGAPAGLGLPGSMPSTDTGVSSGTSSAGALPVEEGAVGAVSGSGTVQLQWQGNSPVAVGGTVTLSLLAQATQPVTGLPVTLGYDATKLQVTNITEGAFLKQGGATTSFSTRLPGNGQLTIADSVTSGAGATAQGVLATVTFKALAATPSTAVELVSSTPAGVDGVPLTLLPPNPFTLRITGP</sequence>
<dbReference type="Proteomes" id="UP000315751">
    <property type="component" value="Unassembled WGS sequence"/>
</dbReference>
<feature type="domain" description="Secretin/TonB short N-terminal" evidence="10">
    <location>
        <begin position="211"/>
        <end position="262"/>
    </location>
</feature>
<dbReference type="GO" id="GO:0000272">
    <property type="term" value="P:polysaccharide catabolic process"/>
    <property type="evidence" value="ECO:0007669"/>
    <property type="project" value="InterPro"/>
</dbReference>
<name>A0A560H3Y5_9PROT</name>
<dbReference type="GO" id="GO:0009306">
    <property type="term" value="P:protein secretion"/>
    <property type="evidence" value="ECO:0007669"/>
    <property type="project" value="InterPro"/>
</dbReference>
<dbReference type="PRINTS" id="PR00811">
    <property type="entry name" value="BCTERIALGSPD"/>
</dbReference>
<dbReference type="Pfam" id="PF07660">
    <property type="entry name" value="STN"/>
    <property type="match status" value="1"/>
</dbReference>
<feature type="signal peptide" evidence="9">
    <location>
        <begin position="1"/>
        <end position="22"/>
    </location>
</feature>
<dbReference type="EMBL" id="VITR01000008">
    <property type="protein sequence ID" value="TWB41025.1"/>
    <property type="molecule type" value="Genomic_DNA"/>
</dbReference>
<evidence type="ECO:0000256" key="3">
    <source>
        <dbReference type="ARBA" id="ARBA00022729"/>
    </source>
</evidence>
<evidence type="ECO:0000313" key="12">
    <source>
        <dbReference type="Proteomes" id="UP000315751"/>
    </source>
</evidence>
<dbReference type="PRINTS" id="PR01032">
    <property type="entry name" value="PHAGEIV"/>
</dbReference>
<dbReference type="InterPro" id="IPR038591">
    <property type="entry name" value="NolW-like_sf"/>
</dbReference>
<evidence type="ECO:0000256" key="1">
    <source>
        <dbReference type="ARBA" id="ARBA00004370"/>
    </source>
</evidence>
<dbReference type="InterPro" id="IPR011662">
    <property type="entry name" value="Secretin/TonB_short_N"/>
</dbReference>
<dbReference type="Pfam" id="PF00963">
    <property type="entry name" value="Cohesin"/>
    <property type="match status" value="1"/>
</dbReference>
<comment type="subcellular location">
    <subcellularLocation>
        <location evidence="7">Cell outer membrane</location>
    </subcellularLocation>
    <subcellularLocation>
        <location evidence="1">Membrane</location>
    </subcellularLocation>
</comment>
<organism evidence="11 12">
    <name type="scientific">Nitrospirillum amazonense</name>
    <dbReference type="NCBI Taxonomy" id="28077"/>
    <lineage>
        <taxon>Bacteria</taxon>
        <taxon>Pseudomonadati</taxon>
        <taxon>Pseudomonadota</taxon>
        <taxon>Alphaproteobacteria</taxon>
        <taxon>Rhodospirillales</taxon>
        <taxon>Azospirillaceae</taxon>
        <taxon>Nitrospirillum</taxon>
    </lineage>
</organism>